<sequence length="255" mass="29337">MQARLHNFLICLLVFVPMLVGCQDKKTGTDSKQLLRIPTDQATAKDTLTKWRRALLNGDEEDFVECTFGIAENLRPAYLSAFKSIKAHHAFEKSVNERFGEHGWEQFLELKIGGVAYSPIELDAPWLTEEEWNETVFFENPDDPTQQKVYIPSSRSPVTVLPGQYGPEHISYYQNNPSHFDPLLLKKRQGAWFVEFIRLNDSIDPNSVSESLEFIVKFHQQLEDNWENARKQLEQDQDTPMLELKKTAFGVGSES</sequence>
<organism evidence="1 2">
    <name type="scientific">Aeoliella mucimassa</name>
    <dbReference type="NCBI Taxonomy" id="2527972"/>
    <lineage>
        <taxon>Bacteria</taxon>
        <taxon>Pseudomonadati</taxon>
        <taxon>Planctomycetota</taxon>
        <taxon>Planctomycetia</taxon>
        <taxon>Pirellulales</taxon>
        <taxon>Lacipirellulaceae</taxon>
        <taxon>Aeoliella</taxon>
    </lineage>
</organism>
<dbReference type="KEGG" id="amuc:Pan181_33020"/>
<name>A0A518AQT5_9BACT</name>
<dbReference type="PROSITE" id="PS51257">
    <property type="entry name" value="PROKAR_LIPOPROTEIN"/>
    <property type="match status" value="1"/>
</dbReference>
<proteinExistence type="predicted"/>
<gene>
    <name evidence="1" type="ORF">Pan181_33020</name>
</gene>
<accession>A0A518AQT5</accession>
<reference evidence="1 2" key="1">
    <citation type="submission" date="2019-02" db="EMBL/GenBank/DDBJ databases">
        <title>Deep-cultivation of Planctomycetes and their phenomic and genomic characterization uncovers novel biology.</title>
        <authorList>
            <person name="Wiegand S."/>
            <person name="Jogler M."/>
            <person name="Boedeker C."/>
            <person name="Pinto D."/>
            <person name="Vollmers J."/>
            <person name="Rivas-Marin E."/>
            <person name="Kohn T."/>
            <person name="Peeters S.H."/>
            <person name="Heuer A."/>
            <person name="Rast P."/>
            <person name="Oberbeckmann S."/>
            <person name="Bunk B."/>
            <person name="Jeske O."/>
            <person name="Meyerdierks A."/>
            <person name="Storesund J.E."/>
            <person name="Kallscheuer N."/>
            <person name="Luecker S."/>
            <person name="Lage O.M."/>
            <person name="Pohl T."/>
            <person name="Merkel B.J."/>
            <person name="Hornburger P."/>
            <person name="Mueller R.-W."/>
            <person name="Bruemmer F."/>
            <person name="Labrenz M."/>
            <person name="Spormann A.M."/>
            <person name="Op den Camp H."/>
            <person name="Overmann J."/>
            <person name="Amann R."/>
            <person name="Jetten M.S.M."/>
            <person name="Mascher T."/>
            <person name="Medema M.H."/>
            <person name="Devos D.P."/>
            <person name="Kaster A.-K."/>
            <person name="Ovreas L."/>
            <person name="Rohde M."/>
            <person name="Galperin M.Y."/>
            <person name="Jogler C."/>
        </authorList>
    </citation>
    <scope>NUCLEOTIDE SEQUENCE [LARGE SCALE GENOMIC DNA]</scope>
    <source>
        <strain evidence="1 2">Pan181</strain>
    </source>
</reference>
<dbReference type="EMBL" id="CP036278">
    <property type="protein sequence ID" value="QDU57088.1"/>
    <property type="molecule type" value="Genomic_DNA"/>
</dbReference>
<evidence type="ECO:0000313" key="1">
    <source>
        <dbReference type="EMBL" id="QDU57088.1"/>
    </source>
</evidence>
<dbReference type="Proteomes" id="UP000315750">
    <property type="component" value="Chromosome"/>
</dbReference>
<evidence type="ECO:0000313" key="2">
    <source>
        <dbReference type="Proteomes" id="UP000315750"/>
    </source>
</evidence>
<keyword evidence="2" id="KW-1185">Reference proteome</keyword>
<dbReference type="RefSeq" id="WP_145248009.1">
    <property type="nucleotide sequence ID" value="NZ_CP036278.1"/>
</dbReference>
<protein>
    <submittedName>
        <fullName evidence="1">Uncharacterized protein</fullName>
    </submittedName>
</protein>
<dbReference type="AlphaFoldDB" id="A0A518AQT5"/>